<dbReference type="EMBL" id="PJQM01005079">
    <property type="protein sequence ID" value="RCH82494.1"/>
    <property type="molecule type" value="Genomic_DNA"/>
</dbReference>
<evidence type="ECO:0000256" key="1">
    <source>
        <dbReference type="SAM" id="MobiDB-lite"/>
    </source>
</evidence>
<keyword evidence="2" id="KW-0472">Membrane</keyword>
<keyword evidence="2" id="KW-0812">Transmembrane</keyword>
<feature type="transmembrane region" description="Helical" evidence="2">
    <location>
        <begin position="81"/>
        <end position="98"/>
    </location>
</feature>
<comment type="caution">
    <text evidence="3">The sequence shown here is derived from an EMBL/GenBank/DDBJ whole genome shotgun (WGS) entry which is preliminary data.</text>
</comment>
<feature type="compositionally biased region" description="Polar residues" evidence="1">
    <location>
        <begin position="1"/>
        <end position="13"/>
    </location>
</feature>
<feature type="region of interest" description="Disordered" evidence="1">
    <location>
        <begin position="1"/>
        <end position="21"/>
    </location>
</feature>
<name>A0A367IXT8_RHIST</name>
<protein>
    <submittedName>
        <fullName evidence="3">Uncharacterized protein</fullName>
    </submittedName>
</protein>
<sequence>MQLQQDDYLSSQADHGEKQYLDRHDTMPYNHKVKTRLKITKEQIHAEFLDDEFSIIDSVEPAASCQQQGHASLCYAWFERLIHLFWFFLMLYVAFNFFRPLF</sequence>
<dbReference type="AlphaFoldDB" id="A0A367IXT8"/>
<accession>A0A367IXT8</accession>
<reference evidence="3 4" key="1">
    <citation type="journal article" date="2018" name="G3 (Bethesda)">
        <title>Phylogenetic and Phylogenomic Definition of Rhizopus Species.</title>
        <authorList>
            <person name="Gryganskyi A.P."/>
            <person name="Golan J."/>
            <person name="Dolatabadi S."/>
            <person name="Mondo S."/>
            <person name="Robb S."/>
            <person name="Idnurm A."/>
            <person name="Muszewska A."/>
            <person name="Steczkiewicz K."/>
            <person name="Masonjones S."/>
            <person name="Liao H.L."/>
            <person name="Gajdeczka M.T."/>
            <person name="Anike F."/>
            <person name="Vuek A."/>
            <person name="Anishchenko I.M."/>
            <person name="Voigt K."/>
            <person name="de Hoog G.S."/>
            <person name="Smith M.E."/>
            <person name="Heitman J."/>
            <person name="Vilgalys R."/>
            <person name="Stajich J.E."/>
        </authorList>
    </citation>
    <scope>NUCLEOTIDE SEQUENCE [LARGE SCALE GENOMIC DNA]</scope>
    <source>
        <strain evidence="3 4">LSU 92-RS-03</strain>
    </source>
</reference>
<evidence type="ECO:0000313" key="3">
    <source>
        <dbReference type="EMBL" id="RCH82494.1"/>
    </source>
</evidence>
<keyword evidence="2" id="KW-1133">Transmembrane helix</keyword>
<gene>
    <name evidence="3" type="ORF">CU098_005797</name>
</gene>
<dbReference type="Proteomes" id="UP000253551">
    <property type="component" value="Unassembled WGS sequence"/>
</dbReference>
<proteinExistence type="predicted"/>
<dbReference type="OrthoDB" id="10271577at2759"/>
<keyword evidence="4" id="KW-1185">Reference proteome</keyword>
<evidence type="ECO:0000256" key="2">
    <source>
        <dbReference type="SAM" id="Phobius"/>
    </source>
</evidence>
<organism evidence="3 4">
    <name type="scientific">Rhizopus stolonifer</name>
    <name type="common">Rhizopus nigricans</name>
    <dbReference type="NCBI Taxonomy" id="4846"/>
    <lineage>
        <taxon>Eukaryota</taxon>
        <taxon>Fungi</taxon>
        <taxon>Fungi incertae sedis</taxon>
        <taxon>Mucoromycota</taxon>
        <taxon>Mucoromycotina</taxon>
        <taxon>Mucoromycetes</taxon>
        <taxon>Mucorales</taxon>
        <taxon>Mucorineae</taxon>
        <taxon>Rhizopodaceae</taxon>
        <taxon>Rhizopus</taxon>
    </lineage>
</organism>
<evidence type="ECO:0000313" key="4">
    <source>
        <dbReference type="Proteomes" id="UP000253551"/>
    </source>
</evidence>